<keyword evidence="2" id="KW-1185">Reference proteome</keyword>
<proteinExistence type="predicted"/>
<name>A0A2P6N7D2_9EUKA</name>
<gene>
    <name evidence="1" type="ORF">PROFUN_12474</name>
</gene>
<dbReference type="AlphaFoldDB" id="A0A2P6N7D2"/>
<accession>A0A2P6N7D2</accession>
<reference evidence="1 2" key="1">
    <citation type="journal article" date="2018" name="Genome Biol. Evol.">
        <title>Multiple Roots of Fruiting Body Formation in Amoebozoa.</title>
        <authorList>
            <person name="Hillmann F."/>
            <person name="Forbes G."/>
            <person name="Novohradska S."/>
            <person name="Ferling I."/>
            <person name="Riege K."/>
            <person name="Groth M."/>
            <person name="Westermann M."/>
            <person name="Marz M."/>
            <person name="Spaller T."/>
            <person name="Winckler T."/>
            <person name="Schaap P."/>
            <person name="Glockner G."/>
        </authorList>
    </citation>
    <scope>NUCLEOTIDE SEQUENCE [LARGE SCALE GENOMIC DNA]</scope>
    <source>
        <strain evidence="1 2">Jena</strain>
    </source>
</reference>
<evidence type="ECO:0000313" key="1">
    <source>
        <dbReference type="EMBL" id="PRP79862.1"/>
    </source>
</evidence>
<dbReference type="InParanoid" id="A0A2P6N7D2"/>
<protein>
    <submittedName>
        <fullName evidence="1">Uncharacterized protein</fullName>
    </submittedName>
</protein>
<evidence type="ECO:0000313" key="2">
    <source>
        <dbReference type="Proteomes" id="UP000241769"/>
    </source>
</evidence>
<comment type="caution">
    <text evidence="1">The sequence shown here is derived from an EMBL/GenBank/DDBJ whole genome shotgun (WGS) entry which is preliminary data.</text>
</comment>
<dbReference type="EMBL" id="MDYQ01000168">
    <property type="protein sequence ID" value="PRP79862.1"/>
    <property type="molecule type" value="Genomic_DNA"/>
</dbReference>
<dbReference type="Proteomes" id="UP000241769">
    <property type="component" value="Unassembled WGS sequence"/>
</dbReference>
<organism evidence="1 2">
    <name type="scientific">Planoprotostelium fungivorum</name>
    <dbReference type="NCBI Taxonomy" id="1890364"/>
    <lineage>
        <taxon>Eukaryota</taxon>
        <taxon>Amoebozoa</taxon>
        <taxon>Evosea</taxon>
        <taxon>Variosea</taxon>
        <taxon>Cavosteliida</taxon>
        <taxon>Cavosteliaceae</taxon>
        <taxon>Planoprotostelium</taxon>
    </lineage>
</organism>
<sequence length="330" mass="37684">MELHTTLDRHHRLKYRLVIEAASRSVTSSNFNTCRSSNPQHRSTTSTINSVDSCSNMSLLRKGLQANGRKYPFQPKAYHAPLSTCQSSFYFALLNPFVNVLSFREHLHRDRRPSSICDLIVMFEEYKDERNIKPIEYSWIYSKLSLRAQCVSVIVSLHTREEGTPTLYLGWVRPYPVHHSLVRHSPAFLVEALERVSPLRPESITFVYPLLCGRSKDIQFSARRQYWPYISRSFVGLTPGSSLVTSHRQLRDNSLCSSSKGEQKLLCDHCRLRRSLEVAVDTFLSSLVQVRVLLKVLSPCNESSGVLVLVGGGSQEFGFRRDSSEMPKRS</sequence>